<keyword evidence="5" id="KW-0862">Zinc</keyword>
<evidence type="ECO:0000256" key="11">
    <source>
        <dbReference type="SAM" id="MobiDB-lite"/>
    </source>
</evidence>
<dbReference type="FunFam" id="3.30.160.60:FF:000446">
    <property type="entry name" value="Zinc finger protein"/>
    <property type="match status" value="1"/>
</dbReference>
<feature type="region of interest" description="Disordered" evidence="11">
    <location>
        <begin position="889"/>
        <end position="924"/>
    </location>
</feature>
<keyword evidence="7" id="KW-0238">DNA-binding</keyword>
<dbReference type="AlphaFoldDB" id="A0A1B0FK70"/>
<feature type="domain" description="C2H2-type" evidence="12">
    <location>
        <begin position="427"/>
        <end position="454"/>
    </location>
</feature>
<organism evidence="13 14">
    <name type="scientific">Glossina morsitans morsitans</name>
    <name type="common">Savannah tsetse fly</name>
    <dbReference type="NCBI Taxonomy" id="37546"/>
    <lineage>
        <taxon>Eukaryota</taxon>
        <taxon>Metazoa</taxon>
        <taxon>Ecdysozoa</taxon>
        <taxon>Arthropoda</taxon>
        <taxon>Hexapoda</taxon>
        <taxon>Insecta</taxon>
        <taxon>Pterygota</taxon>
        <taxon>Neoptera</taxon>
        <taxon>Endopterygota</taxon>
        <taxon>Diptera</taxon>
        <taxon>Brachycera</taxon>
        <taxon>Muscomorpha</taxon>
        <taxon>Hippoboscoidea</taxon>
        <taxon>Glossinidae</taxon>
        <taxon>Glossina</taxon>
    </lineage>
</organism>
<dbReference type="InterPro" id="IPR050589">
    <property type="entry name" value="Ikaros_C2H2-ZF"/>
</dbReference>
<evidence type="ECO:0000256" key="10">
    <source>
        <dbReference type="PROSITE-ProRule" id="PRU00042"/>
    </source>
</evidence>
<evidence type="ECO:0000259" key="12">
    <source>
        <dbReference type="PROSITE" id="PS50157"/>
    </source>
</evidence>
<evidence type="ECO:0000256" key="9">
    <source>
        <dbReference type="ARBA" id="ARBA00023242"/>
    </source>
</evidence>
<sequence length="936" mass="106623">MLGENLTITDNYVFLFVRPLFTGGGTLSAGDSSSGVKSHSDINIFARLFKAFNAKEAYYVSNNLCTIEYKVKAKVNMEEGKDRQLQAYIQYLNQDMEDYDSESVVLTTEAVEALADVEAVTKHPSADNNADGKDGTGTIIVDADGNYYFQSSKGTVEVKPIKMENSTKVIASKSATVVSTANLRIKPKSSRDTTAETNILEESSLQLDTLEATNDDTFNPSQTIIGNNDEQLYELDRTSAIADEETNAEMLSSILVKPQTTMTESAYSLSAANIYKCNDCKFETNMEYLLTEHVEKKCKNIAKSQENSSPRSSSKEKRKNNAVEVLTDEVITAANTVKRVTSNVGKAREKTTKKEEIYDFDENEIEDSKNADGKSKSIEVPTTEAFLKPLDTAANADLYKCTHCTYTTNKKFLMSRHMKSHSDDRPYKCSICEKGFKTSASLVNHVNFHLGKKPHGCTYCDKAFTTSGELVRHVRYRHTGVKPHKCTECDYSSVEMSKLKRHMRCHTGERPYQCPHCTYASPDSFKLKRHLRTHTGEKPYECDICNARFTQSNSLKYHRLIHSVNEKPVFQCPMCPTTCGRKTDLRLHMQKLHSSDKTWPCNRCGKELPDRYSYKVHIKTHEGEKCFRCKLCPYASITQRHLDSHMLIHTDEKPFVCEICEVAFRQKQLLNRHVNLYHNEEYKPPSTREKVHVCPHCNRSFSFKGNLMRHMEVHDPFSRHESEKLKLKLGRMNRLKPDGTVIQYSTDDLSDGEQLSTDIIDTKATVEQEITSDEYMLYPEDDEQQGEIQYSIYDDFEADETLLDQKPIIKIENAIKGDQQQQAKQSSVLKNKDKFIDLQVNDGQNVVVIKVMHDDADDGIDENTEVDQEQDEEMVIDNMEQDNIKRPVFGDDKQYTHNNSFGFVEDDDDDNDDDDADDANEDNNKQVIELFHIAEL</sequence>
<keyword evidence="6" id="KW-0805">Transcription regulation</keyword>
<evidence type="ECO:0000256" key="2">
    <source>
        <dbReference type="ARBA" id="ARBA00022723"/>
    </source>
</evidence>
<name>A0A1B0FK70_GLOMM</name>
<dbReference type="FunFam" id="3.30.160.60:FF:001668">
    <property type="entry name" value="transcriptional repressor CTCF"/>
    <property type="match status" value="1"/>
</dbReference>
<dbReference type="PROSITE" id="PS00028">
    <property type="entry name" value="ZINC_FINGER_C2H2_1"/>
    <property type="match status" value="7"/>
</dbReference>
<dbReference type="PANTHER" id="PTHR24404:SF43">
    <property type="entry name" value="TRANSCRIPTIONAL REPRESSOR CTCF"/>
    <property type="match status" value="1"/>
</dbReference>
<dbReference type="FunFam" id="3.30.160.60:FF:000420">
    <property type="entry name" value="Putative transcriptional repressor ctcf"/>
    <property type="match status" value="1"/>
</dbReference>
<dbReference type="Pfam" id="PF00096">
    <property type="entry name" value="zf-C2H2"/>
    <property type="match status" value="8"/>
</dbReference>
<feature type="compositionally biased region" description="Acidic residues" evidence="11">
    <location>
        <begin position="904"/>
        <end position="921"/>
    </location>
</feature>
<keyword evidence="8" id="KW-0804">Transcription</keyword>
<feature type="domain" description="C2H2-type" evidence="12">
    <location>
        <begin position="540"/>
        <end position="567"/>
    </location>
</feature>
<dbReference type="SMART" id="SM00355">
    <property type="entry name" value="ZnF_C2H2"/>
    <property type="match status" value="12"/>
</dbReference>
<dbReference type="VEuPathDB" id="VectorBase:GMOY004195"/>
<dbReference type="STRING" id="37546.A0A1B0FK70"/>
<protein>
    <recommendedName>
        <fullName evidence="12">C2H2-type domain-containing protein</fullName>
    </recommendedName>
</protein>
<evidence type="ECO:0000256" key="6">
    <source>
        <dbReference type="ARBA" id="ARBA00023015"/>
    </source>
</evidence>
<comment type="subcellular location">
    <subcellularLocation>
        <location evidence="1">Nucleus</location>
    </subcellularLocation>
</comment>
<dbReference type="EMBL" id="CCAG010003334">
    <property type="status" value="NOT_ANNOTATED_CDS"/>
    <property type="molecule type" value="Genomic_DNA"/>
</dbReference>
<reference evidence="13" key="1">
    <citation type="submission" date="2020-05" db="UniProtKB">
        <authorList>
            <consortium name="EnsemblMetazoa"/>
        </authorList>
    </citation>
    <scope>IDENTIFICATION</scope>
    <source>
        <strain evidence="13">Yale</strain>
    </source>
</reference>
<keyword evidence="14" id="KW-1185">Reference proteome</keyword>
<feature type="domain" description="C2H2-type" evidence="12">
    <location>
        <begin position="627"/>
        <end position="654"/>
    </location>
</feature>
<evidence type="ECO:0000256" key="3">
    <source>
        <dbReference type="ARBA" id="ARBA00022737"/>
    </source>
</evidence>
<evidence type="ECO:0000256" key="4">
    <source>
        <dbReference type="ARBA" id="ARBA00022771"/>
    </source>
</evidence>
<feature type="domain" description="C2H2-type" evidence="12">
    <location>
        <begin position="655"/>
        <end position="683"/>
    </location>
</feature>
<evidence type="ECO:0000256" key="1">
    <source>
        <dbReference type="ARBA" id="ARBA00004123"/>
    </source>
</evidence>
<proteinExistence type="predicted"/>
<dbReference type="GO" id="GO:0000978">
    <property type="term" value="F:RNA polymerase II cis-regulatory region sequence-specific DNA binding"/>
    <property type="evidence" value="ECO:0007669"/>
    <property type="project" value="TreeGrafter"/>
</dbReference>
<dbReference type="GO" id="GO:0030674">
    <property type="term" value="F:protein-macromolecule adaptor activity"/>
    <property type="evidence" value="ECO:0007669"/>
    <property type="project" value="UniProtKB-ARBA"/>
</dbReference>
<keyword evidence="2" id="KW-0479">Metal-binding</keyword>
<feature type="domain" description="C2H2-type" evidence="12">
    <location>
        <begin position="599"/>
        <end position="626"/>
    </location>
</feature>
<evidence type="ECO:0000256" key="7">
    <source>
        <dbReference type="ARBA" id="ARBA00023125"/>
    </source>
</evidence>
<dbReference type="SUPFAM" id="SSF57667">
    <property type="entry name" value="beta-beta-alpha zinc fingers"/>
    <property type="match status" value="6"/>
</dbReference>
<dbReference type="InterPro" id="IPR036236">
    <property type="entry name" value="Znf_C2H2_sf"/>
</dbReference>
<feature type="domain" description="C2H2-type" evidence="12">
    <location>
        <begin position="484"/>
        <end position="511"/>
    </location>
</feature>
<evidence type="ECO:0000256" key="8">
    <source>
        <dbReference type="ARBA" id="ARBA00023163"/>
    </source>
</evidence>
<dbReference type="GO" id="GO:0003700">
    <property type="term" value="F:DNA-binding transcription factor activity"/>
    <property type="evidence" value="ECO:0007669"/>
    <property type="project" value="TreeGrafter"/>
</dbReference>
<feature type="domain" description="C2H2-type" evidence="12">
    <location>
        <begin position="455"/>
        <end position="483"/>
    </location>
</feature>
<feature type="compositionally biased region" description="Low complexity" evidence="11">
    <location>
        <begin position="303"/>
        <end position="312"/>
    </location>
</feature>
<dbReference type="GO" id="GO:0006357">
    <property type="term" value="P:regulation of transcription by RNA polymerase II"/>
    <property type="evidence" value="ECO:0007669"/>
    <property type="project" value="TreeGrafter"/>
</dbReference>
<dbReference type="Proteomes" id="UP000092444">
    <property type="component" value="Unassembled WGS sequence"/>
</dbReference>
<feature type="domain" description="C2H2-type" evidence="12">
    <location>
        <begin position="570"/>
        <end position="598"/>
    </location>
</feature>
<keyword evidence="3" id="KW-0677">Repeat</keyword>
<dbReference type="FunFam" id="3.30.160.60:FF:000373">
    <property type="entry name" value="Putative transcriptional repressor ctcf"/>
    <property type="match status" value="1"/>
</dbReference>
<keyword evidence="4 10" id="KW-0863">Zinc-finger</keyword>
<dbReference type="Gene3D" id="3.30.160.60">
    <property type="entry name" value="Classic Zinc Finger"/>
    <property type="match status" value="9"/>
</dbReference>
<feature type="domain" description="C2H2-type" evidence="12">
    <location>
        <begin position="692"/>
        <end position="714"/>
    </location>
</feature>
<feature type="domain" description="C2H2-type" evidence="12">
    <location>
        <begin position="399"/>
        <end position="426"/>
    </location>
</feature>
<accession>A0A1B0FK70</accession>
<feature type="region of interest" description="Disordered" evidence="11">
    <location>
        <begin position="301"/>
        <end position="321"/>
    </location>
</feature>
<dbReference type="PROSITE" id="PS50157">
    <property type="entry name" value="ZINC_FINGER_C2H2_2"/>
    <property type="match status" value="11"/>
</dbReference>
<dbReference type="FunFam" id="3.30.160.60:FF:000255">
    <property type="entry name" value="Zinc finger and AT-hook domain containing"/>
    <property type="match status" value="1"/>
</dbReference>
<evidence type="ECO:0000313" key="13">
    <source>
        <dbReference type="EnsemblMetazoa" id="GMOY004195-PA"/>
    </source>
</evidence>
<dbReference type="GO" id="GO:0005634">
    <property type="term" value="C:nucleus"/>
    <property type="evidence" value="ECO:0007669"/>
    <property type="project" value="UniProtKB-SubCell"/>
</dbReference>
<evidence type="ECO:0000313" key="14">
    <source>
        <dbReference type="Proteomes" id="UP000092444"/>
    </source>
</evidence>
<dbReference type="InterPro" id="IPR013087">
    <property type="entry name" value="Znf_C2H2_type"/>
</dbReference>
<dbReference type="GO" id="GO:0008270">
    <property type="term" value="F:zinc ion binding"/>
    <property type="evidence" value="ECO:0007669"/>
    <property type="project" value="UniProtKB-KW"/>
</dbReference>
<evidence type="ECO:0000256" key="5">
    <source>
        <dbReference type="ARBA" id="ARBA00022833"/>
    </source>
</evidence>
<keyword evidence="9" id="KW-0539">Nucleus</keyword>
<feature type="domain" description="C2H2-type" evidence="12">
    <location>
        <begin position="512"/>
        <end position="539"/>
    </location>
</feature>
<dbReference type="FunFam" id="3.30.160.60:FF:000688">
    <property type="entry name" value="zinc finger protein 197 isoform X1"/>
    <property type="match status" value="1"/>
</dbReference>
<dbReference type="FunFam" id="3.30.160.60:FF:000049">
    <property type="entry name" value="transcriptional repressor CTCF isoform X1"/>
    <property type="match status" value="1"/>
</dbReference>
<dbReference type="EnsemblMetazoa" id="GMOY004195-RA">
    <property type="protein sequence ID" value="GMOY004195-PA"/>
    <property type="gene ID" value="GMOY004195"/>
</dbReference>
<dbReference type="PANTHER" id="PTHR24404">
    <property type="entry name" value="ZINC FINGER PROTEIN"/>
    <property type="match status" value="1"/>
</dbReference>